<sequence length="178" mass="19793">MQLNILVVNKSRMLSRGGFDPHGDRRGEIHGHDVRYGRSRGREDETHHEAGNGSLGVHDYRLPTASHGGGCEGGVLEQSRYLSHRGVGGALGPPRPLVDGNPTCGDHGTQCRHCRFHGDEDEDDEGGASQHRPNRYHYRDGEDGGGQPMIHLVDCRRDDEGEILREPKHREEQSPWRG</sequence>
<gene>
    <name evidence="2" type="ORF">Poli38472_009255</name>
</gene>
<accession>A0A8K1CLD7</accession>
<reference evidence="2" key="1">
    <citation type="submission" date="2019-03" db="EMBL/GenBank/DDBJ databases">
        <title>Long read genome sequence of the mycoparasitic Pythium oligandrum ATCC 38472 isolated from sugarbeet rhizosphere.</title>
        <authorList>
            <person name="Gaulin E."/>
        </authorList>
    </citation>
    <scope>NUCLEOTIDE SEQUENCE</scope>
    <source>
        <strain evidence="2">ATCC 38472_TT</strain>
    </source>
</reference>
<evidence type="ECO:0000256" key="1">
    <source>
        <dbReference type="SAM" id="MobiDB-lite"/>
    </source>
</evidence>
<protein>
    <submittedName>
        <fullName evidence="2">Uncharacterized protein</fullName>
    </submittedName>
</protein>
<organism evidence="2 3">
    <name type="scientific">Pythium oligandrum</name>
    <name type="common">Mycoparasitic fungus</name>
    <dbReference type="NCBI Taxonomy" id="41045"/>
    <lineage>
        <taxon>Eukaryota</taxon>
        <taxon>Sar</taxon>
        <taxon>Stramenopiles</taxon>
        <taxon>Oomycota</taxon>
        <taxon>Peronosporomycetes</taxon>
        <taxon>Pythiales</taxon>
        <taxon>Pythiaceae</taxon>
        <taxon>Pythium</taxon>
    </lineage>
</organism>
<feature type="region of interest" description="Disordered" evidence="1">
    <location>
        <begin position="14"/>
        <end position="58"/>
    </location>
</feature>
<dbReference type="Proteomes" id="UP000794436">
    <property type="component" value="Unassembled WGS sequence"/>
</dbReference>
<name>A0A8K1CLD7_PYTOL</name>
<evidence type="ECO:0000313" key="3">
    <source>
        <dbReference type="Proteomes" id="UP000794436"/>
    </source>
</evidence>
<comment type="caution">
    <text evidence="2">The sequence shown here is derived from an EMBL/GenBank/DDBJ whole genome shotgun (WGS) entry which is preliminary data.</text>
</comment>
<feature type="compositionally biased region" description="Basic and acidic residues" evidence="1">
    <location>
        <begin position="19"/>
        <end position="50"/>
    </location>
</feature>
<feature type="region of interest" description="Disordered" evidence="1">
    <location>
        <begin position="119"/>
        <end position="178"/>
    </location>
</feature>
<evidence type="ECO:0000313" key="2">
    <source>
        <dbReference type="EMBL" id="TMW65088.1"/>
    </source>
</evidence>
<feature type="compositionally biased region" description="Basic and acidic residues" evidence="1">
    <location>
        <begin position="153"/>
        <end position="178"/>
    </location>
</feature>
<dbReference type="EMBL" id="SPLM01000038">
    <property type="protein sequence ID" value="TMW65088.1"/>
    <property type="molecule type" value="Genomic_DNA"/>
</dbReference>
<keyword evidence="3" id="KW-1185">Reference proteome</keyword>
<proteinExistence type="predicted"/>
<dbReference type="AlphaFoldDB" id="A0A8K1CLD7"/>